<dbReference type="HOGENOM" id="CLU_000445_92_5_9"/>
<feature type="transmembrane region" description="Helical" evidence="7">
    <location>
        <begin position="36"/>
        <end position="56"/>
    </location>
</feature>
<dbReference type="SUPFAM" id="SSF55073">
    <property type="entry name" value="Nucleotide cyclase"/>
    <property type="match status" value="1"/>
</dbReference>
<organism evidence="10 11">
    <name type="scientific">Peptoanaerobacter stomatis</name>
    <dbReference type="NCBI Taxonomy" id="796937"/>
    <lineage>
        <taxon>Bacteria</taxon>
        <taxon>Bacillati</taxon>
        <taxon>Bacillota</taxon>
        <taxon>Clostridia</taxon>
        <taxon>Peptostreptococcales</taxon>
        <taxon>Filifactoraceae</taxon>
        <taxon>Peptoanaerobacter</taxon>
    </lineage>
</organism>
<comment type="caution">
    <text evidence="10">The sequence shown here is derived from an EMBL/GenBank/DDBJ whole genome shotgun (WGS) entry which is preliminary data.</text>
</comment>
<dbReference type="InterPro" id="IPR029787">
    <property type="entry name" value="Nucleotide_cyclase"/>
</dbReference>
<protein>
    <recommendedName>
        <fullName evidence="12">Diguanylate cyclase (GGDEF) domain protein</fullName>
    </recommendedName>
</protein>
<keyword evidence="2" id="KW-1003">Cell membrane</keyword>
<evidence type="ECO:0000256" key="3">
    <source>
        <dbReference type="ARBA" id="ARBA00022692"/>
    </source>
</evidence>
<evidence type="ECO:0000256" key="5">
    <source>
        <dbReference type="ARBA" id="ARBA00023136"/>
    </source>
</evidence>
<accession>G9X1P4</accession>
<feature type="transmembrane region" description="Helical" evidence="7">
    <location>
        <begin position="161"/>
        <end position="181"/>
    </location>
</feature>
<dbReference type="CDD" id="cd01949">
    <property type="entry name" value="GGDEF"/>
    <property type="match status" value="1"/>
</dbReference>
<dbReference type="InterPro" id="IPR011620">
    <property type="entry name" value="Sig_transdc_His_kinase_LytS_TM"/>
</dbReference>
<dbReference type="EMBL" id="AFZE01000045">
    <property type="protein sequence ID" value="EHL13017.1"/>
    <property type="molecule type" value="Genomic_DNA"/>
</dbReference>
<feature type="coiled-coil region" evidence="6">
    <location>
        <begin position="186"/>
        <end position="217"/>
    </location>
</feature>
<dbReference type="Proteomes" id="UP000006437">
    <property type="component" value="Unassembled WGS sequence"/>
</dbReference>
<dbReference type="PROSITE" id="PS50887">
    <property type="entry name" value="GGDEF"/>
    <property type="match status" value="1"/>
</dbReference>
<keyword evidence="5 7" id="KW-0472">Membrane</keyword>
<dbReference type="RefSeq" id="WP_009524554.1">
    <property type="nucleotide sequence ID" value="NZ_JH414547.1"/>
</dbReference>
<dbReference type="InterPro" id="IPR052155">
    <property type="entry name" value="Biofilm_reg_signaling"/>
</dbReference>
<dbReference type="NCBIfam" id="TIGR00229">
    <property type="entry name" value="sensory_box"/>
    <property type="match status" value="1"/>
</dbReference>
<dbReference type="Pfam" id="PF13426">
    <property type="entry name" value="PAS_9"/>
    <property type="match status" value="1"/>
</dbReference>
<dbReference type="SMART" id="SM00091">
    <property type="entry name" value="PAS"/>
    <property type="match status" value="1"/>
</dbReference>
<feature type="transmembrane region" description="Helical" evidence="7">
    <location>
        <begin position="101"/>
        <end position="119"/>
    </location>
</feature>
<dbReference type="GO" id="GO:0005886">
    <property type="term" value="C:plasma membrane"/>
    <property type="evidence" value="ECO:0007669"/>
    <property type="project" value="UniProtKB-SubCell"/>
</dbReference>
<dbReference type="Gene3D" id="3.30.70.270">
    <property type="match status" value="1"/>
</dbReference>
<dbReference type="GO" id="GO:0071555">
    <property type="term" value="P:cell wall organization"/>
    <property type="evidence" value="ECO:0007669"/>
    <property type="project" value="InterPro"/>
</dbReference>
<dbReference type="PANTHER" id="PTHR44757">
    <property type="entry name" value="DIGUANYLATE CYCLASE DGCP"/>
    <property type="match status" value="1"/>
</dbReference>
<proteinExistence type="predicted"/>
<evidence type="ECO:0008006" key="12">
    <source>
        <dbReference type="Google" id="ProtNLM"/>
    </source>
</evidence>
<dbReference type="PANTHER" id="PTHR44757:SF2">
    <property type="entry name" value="BIOFILM ARCHITECTURE MAINTENANCE PROTEIN MBAA"/>
    <property type="match status" value="1"/>
</dbReference>
<dbReference type="InterPro" id="IPR000160">
    <property type="entry name" value="GGDEF_dom"/>
</dbReference>
<keyword evidence="4 7" id="KW-1133">Transmembrane helix</keyword>
<feature type="domain" description="PAS" evidence="8">
    <location>
        <begin position="224"/>
        <end position="294"/>
    </location>
</feature>
<dbReference type="InterPro" id="IPR035965">
    <property type="entry name" value="PAS-like_dom_sf"/>
</dbReference>
<keyword evidence="3 7" id="KW-0812">Transmembrane</keyword>
<dbReference type="Gene3D" id="1.10.3210.10">
    <property type="entry name" value="Hypothetical protein af1432"/>
    <property type="match status" value="1"/>
</dbReference>
<evidence type="ECO:0000259" key="9">
    <source>
        <dbReference type="PROSITE" id="PS50887"/>
    </source>
</evidence>
<feature type="transmembrane region" description="Helical" evidence="7">
    <location>
        <begin position="7"/>
        <end position="24"/>
    </location>
</feature>
<feature type="transmembrane region" description="Helical" evidence="7">
    <location>
        <begin position="68"/>
        <end position="95"/>
    </location>
</feature>
<gene>
    <name evidence="10" type="ORF">HMPREF9629_00317</name>
</gene>
<evidence type="ECO:0000256" key="4">
    <source>
        <dbReference type="ARBA" id="ARBA00022989"/>
    </source>
</evidence>
<dbReference type="InterPro" id="IPR000014">
    <property type="entry name" value="PAS"/>
</dbReference>
<dbReference type="InterPro" id="IPR043128">
    <property type="entry name" value="Rev_trsase/Diguanyl_cyclase"/>
</dbReference>
<dbReference type="Gene3D" id="1.10.1760.20">
    <property type="match status" value="1"/>
</dbReference>
<dbReference type="CDD" id="cd00130">
    <property type="entry name" value="PAS"/>
    <property type="match status" value="1"/>
</dbReference>
<name>G9X1P4_9FIRM</name>
<sequence length="674" mass="77660">MQGVLEFIIKIGFIVSVMLLSGSINNRIKKRTLNSIIQGIMFAIVVIIDMSVPFIMMNSKSNFDVREVLINISGIFYGPLGGGITSLIALIFRAYRKTNGTIPALVNIVLAYIFTVIAYKRTKGKKASSRDIFILSFLTNFTSIIAILVNPKNRNVESIPLYIAITIIYPIATVISAEIINSINLKNHLMKELIDSEEKLQLQNKKLQDKVIEIRNKEYLLKKSEEMFKNIFFNSSDASFVLDKAVIIQANRESVYLLNYDNKKELIGKSVLDFFYDNQKEEFLQILEEVLSKEDTKKCELLMKDKNGIDIDVEITISKVNFSNKDFAYMSFRDIRTRKSKEKELVKKSQVDVLTGVYNRLYLNEYVINLMPEQYPIGIVVADLNGLKLINDFFGHSRGDTALADTASVLSKMTPKNGFVVRMGGDEFTIVLNNTSKEEVESFIKNTLNEFKNKKVLYGELSVSMGADVSYNENEDIVKIMNVADKEMYEIKILESQKFKERFLEIIYNRSLDNNRFKKTYKNCIEECCRKLAYAIDLDETTMENLMLLTKYYDVGDIYLESKSFEIGTFENTYNLAKQISKTMDISLAILYFMENWNGSGKYRIKGEDIPLISRILRIVNDYYYELDIAHNDNRILSDTDENDVAVEKLQRKKAEFYDPYLLDIFMNLEKDSK</sequence>
<evidence type="ECO:0000313" key="11">
    <source>
        <dbReference type="Proteomes" id="UP000006437"/>
    </source>
</evidence>
<dbReference type="Pfam" id="PF13487">
    <property type="entry name" value="HD_5"/>
    <property type="match status" value="1"/>
</dbReference>
<evidence type="ECO:0000256" key="7">
    <source>
        <dbReference type="SAM" id="Phobius"/>
    </source>
</evidence>
<evidence type="ECO:0000256" key="6">
    <source>
        <dbReference type="SAM" id="Coils"/>
    </source>
</evidence>
<dbReference type="SMART" id="SM00267">
    <property type="entry name" value="GGDEF"/>
    <property type="match status" value="1"/>
</dbReference>
<dbReference type="Pfam" id="PF07694">
    <property type="entry name" value="5TM-5TMR_LYT"/>
    <property type="match status" value="1"/>
</dbReference>
<feature type="transmembrane region" description="Helical" evidence="7">
    <location>
        <begin position="131"/>
        <end position="149"/>
    </location>
</feature>
<evidence type="ECO:0000259" key="8">
    <source>
        <dbReference type="PROSITE" id="PS50112"/>
    </source>
</evidence>
<dbReference type="PROSITE" id="PS50112">
    <property type="entry name" value="PAS"/>
    <property type="match status" value="1"/>
</dbReference>
<dbReference type="AlphaFoldDB" id="G9X1P4"/>
<keyword evidence="6" id="KW-0175">Coiled coil</keyword>
<dbReference type="GO" id="GO:0000155">
    <property type="term" value="F:phosphorelay sensor kinase activity"/>
    <property type="evidence" value="ECO:0007669"/>
    <property type="project" value="InterPro"/>
</dbReference>
<evidence type="ECO:0000256" key="1">
    <source>
        <dbReference type="ARBA" id="ARBA00004651"/>
    </source>
</evidence>
<reference evidence="10 11" key="1">
    <citation type="submission" date="2011-08" db="EMBL/GenBank/DDBJ databases">
        <title>The Genome Sequence of Eubacteriaceae bacterium ACC19a.</title>
        <authorList>
            <consortium name="The Broad Institute Genome Sequencing Platform"/>
            <person name="Earl A."/>
            <person name="Ward D."/>
            <person name="Feldgarden M."/>
            <person name="Gevers D."/>
            <person name="Sizova M."/>
            <person name="Hazen A."/>
            <person name="Epstein S."/>
            <person name="Young S.K."/>
            <person name="Zeng Q."/>
            <person name="Gargeya S."/>
            <person name="Fitzgerald M."/>
            <person name="Haas B."/>
            <person name="Abouelleil A."/>
            <person name="Alvarado L."/>
            <person name="Arachchi H.M."/>
            <person name="Berlin A."/>
            <person name="Brown A."/>
            <person name="Chapman S.B."/>
            <person name="Chen Z."/>
            <person name="Dunbar C."/>
            <person name="Freedman E."/>
            <person name="Gearin G."/>
            <person name="Gellesch M."/>
            <person name="Goldberg J."/>
            <person name="Griggs A."/>
            <person name="Gujja S."/>
            <person name="Heiman D."/>
            <person name="Howarth C."/>
            <person name="Larson L."/>
            <person name="Lui A."/>
            <person name="MacDonald P.J.P."/>
            <person name="Montmayeur A."/>
            <person name="Murphy C."/>
            <person name="Neiman D."/>
            <person name="Pearson M."/>
            <person name="Priest M."/>
            <person name="Roberts A."/>
            <person name="Saif S."/>
            <person name="Shea T."/>
            <person name="Shenoy N."/>
            <person name="Sisk P."/>
            <person name="Stolte C."/>
            <person name="Sykes S."/>
            <person name="Wortman J."/>
            <person name="Nusbaum C."/>
            <person name="Birren B."/>
        </authorList>
    </citation>
    <scope>NUCLEOTIDE SEQUENCE [LARGE SCALE GENOMIC DNA]</scope>
    <source>
        <strain evidence="10 11">ACC19a</strain>
    </source>
</reference>
<dbReference type="Gene3D" id="3.30.450.20">
    <property type="entry name" value="PAS domain"/>
    <property type="match status" value="1"/>
</dbReference>
<dbReference type="BioCyc" id="EBAC796937-HMP:GMGH-317-MONOMER"/>
<evidence type="ECO:0000256" key="2">
    <source>
        <dbReference type="ARBA" id="ARBA00022475"/>
    </source>
</evidence>
<dbReference type="SUPFAM" id="SSF55785">
    <property type="entry name" value="PYP-like sensor domain (PAS domain)"/>
    <property type="match status" value="1"/>
</dbReference>
<dbReference type="Pfam" id="PF00990">
    <property type="entry name" value="GGDEF"/>
    <property type="match status" value="1"/>
</dbReference>
<feature type="domain" description="GGDEF" evidence="9">
    <location>
        <begin position="375"/>
        <end position="506"/>
    </location>
</feature>
<evidence type="ECO:0000313" key="10">
    <source>
        <dbReference type="EMBL" id="EHL13017.1"/>
    </source>
</evidence>
<dbReference type="NCBIfam" id="TIGR00254">
    <property type="entry name" value="GGDEF"/>
    <property type="match status" value="1"/>
</dbReference>
<comment type="subcellular location">
    <subcellularLocation>
        <location evidence="1">Cell membrane</location>
        <topology evidence="1">Multi-pass membrane protein</topology>
    </subcellularLocation>
</comment>